<comment type="subcellular location">
    <subcellularLocation>
        <location evidence="1">Cell membrane</location>
        <topology evidence="1">Multi-pass membrane protein</topology>
    </subcellularLocation>
</comment>
<evidence type="ECO:0000256" key="5">
    <source>
        <dbReference type="ARBA" id="ARBA00023136"/>
    </source>
</evidence>
<dbReference type="KEGG" id="lrz:BJI69_04775"/>
<reference evidence="7" key="1">
    <citation type="submission" date="2016-09" db="EMBL/GenBank/DDBJ databases">
        <authorList>
            <person name="Lysoe E."/>
        </authorList>
    </citation>
    <scope>NUCLEOTIDE SEQUENCE [LARGE SCALE GENOMIC DNA]</scope>
    <source>
        <strain evidence="7">LJ96T</strain>
    </source>
</reference>
<dbReference type="Proteomes" id="UP000182987">
    <property type="component" value="Chromosome"/>
</dbReference>
<proteinExistence type="predicted"/>
<dbReference type="OrthoDB" id="5929525at2"/>
<keyword evidence="4" id="KW-1133">Transmembrane helix</keyword>
<organism evidence="6 7">
    <name type="scientific">Luteibacter rhizovicinus DSM 16549</name>
    <dbReference type="NCBI Taxonomy" id="1440763"/>
    <lineage>
        <taxon>Bacteria</taxon>
        <taxon>Pseudomonadati</taxon>
        <taxon>Pseudomonadota</taxon>
        <taxon>Gammaproteobacteria</taxon>
        <taxon>Lysobacterales</taxon>
        <taxon>Rhodanobacteraceae</taxon>
        <taxon>Luteibacter</taxon>
    </lineage>
</organism>
<keyword evidence="2" id="KW-1003">Cell membrane</keyword>
<name>A0A0G9HEY7_9GAMM</name>
<gene>
    <name evidence="6" type="ORF">BJI69_04775</name>
</gene>
<dbReference type="AlphaFoldDB" id="A0A0G9HEY7"/>
<keyword evidence="3" id="KW-0812">Transmembrane</keyword>
<dbReference type="InterPro" id="IPR007895">
    <property type="entry name" value="MASE1"/>
</dbReference>
<sequence>MGSISKDPAVWGRHLAVAGAYAACYELTRNVSFSHWMLPAGLRMACLFLVPRRYWLALALGETLPIAEMAALHASAFGMLWAIIVSFPPIALMMPAVGWMRRRFSLFRDDGQIHMGLIMAATLVCAVINAGANSAALANVSMGDGSEAPGVTIPLFLAWFLGAYLGALTLTPMILALRERLALQPGGVVTPKAIWHSTLTRDALFIALPSLALLMVAASQLDGMALQGVRMAMAIPVVLLTLRHGWHGTAIGGMLASIAMASTSFELRDPAMIQAQVVLAFVISTSLLFGVRVARRLAASHPLVVHASSQHHG</sequence>
<evidence type="ECO:0000256" key="1">
    <source>
        <dbReference type="ARBA" id="ARBA00004651"/>
    </source>
</evidence>
<dbReference type="RefSeq" id="WP_046966853.1">
    <property type="nucleotide sequence ID" value="NZ_CP017480.1"/>
</dbReference>
<evidence type="ECO:0000256" key="3">
    <source>
        <dbReference type="ARBA" id="ARBA00022692"/>
    </source>
</evidence>
<dbReference type="EMBL" id="CP017480">
    <property type="protein sequence ID" value="APG03290.1"/>
    <property type="molecule type" value="Genomic_DNA"/>
</dbReference>
<evidence type="ECO:0000256" key="2">
    <source>
        <dbReference type="ARBA" id="ARBA00022475"/>
    </source>
</evidence>
<evidence type="ECO:0000313" key="7">
    <source>
        <dbReference type="Proteomes" id="UP000182987"/>
    </source>
</evidence>
<evidence type="ECO:0000313" key="6">
    <source>
        <dbReference type="EMBL" id="APG03290.1"/>
    </source>
</evidence>
<keyword evidence="7" id="KW-1185">Reference proteome</keyword>
<protein>
    <submittedName>
        <fullName evidence="6">Uncharacterized protein</fullName>
    </submittedName>
</protein>
<dbReference type="Pfam" id="PF05231">
    <property type="entry name" value="MASE1"/>
    <property type="match status" value="1"/>
</dbReference>
<keyword evidence="5" id="KW-0472">Membrane</keyword>
<accession>A0A0G9HEY7</accession>
<evidence type="ECO:0000256" key="4">
    <source>
        <dbReference type="ARBA" id="ARBA00022989"/>
    </source>
</evidence>
<dbReference type="GO" id="GO:0005886">
    <property type="term" value="C:plasma membrane"/>
    <property type="evidence" value="ECO:0007669"/>
    <property type="project" value="UniProtKB-SubCell"/>
</dbReference>
<dbReference type="PATRIC" id="fig|1440763.5.peg.930"/>